<feature type="region of interest" description="Disordered" evidence="4">
    <location>
        <begin position="1"/>
        <end position="28"/>
    </location>
</feature>
<keyword evidence="7" id="KW-1185">Reference proteome</keyword>
<dbReference type="CDD" id="cd07377">
    <property type="entry name" value="WHTH_GntR"/>
    <property type="match status" value="1"/>
</dbReference>
<evidence type="ECO:0000256" key="1">
    <source>
        <dbReference type="ARBA" id="ARBA00023015"/>
    </source>
</evidence>
<dbReference type="Gene3D" id="1.20.120.530">
    <property type="entry name" value="GntR ligand-binding domain-like"/>
    <property type="match status" value="1"/>
</dbReference>
<dbReference type="Gene3D" id="1.10.10.10">
    <property type="entry name" value="Winged helix-like DNA-binding domain superfamily/Winged helix DNA-binding domain"/>
    <property type="match status" value="1"/>
</dbReference>
<dbReference type="InterPro" id="IPR000524">
    <property type="entry name" value="Tscrpt_reg_HTH_GntR"/>
</dbReference>
<dbReference type="InterPro" id="IPR008920">
    <property type="entry name" value="TF_FadR/GntR_C"/>
</dbReference>
<dbReference type="InterPro" id="IPR036388">
    <property type="entry name" value="WH-like_DNA-bd_sf"/>
</dbReference>
<keyword evidence="3" id="KW-0804">Transcription</keyword>
<evidence type="ECO:0000313" key="6">
    <source>
        <dbReference type="EMBL" id="MEJ1089881.1"/>
    </source>
</evidence>
<gene>
    <name evidence="6" type="ORF">WDU99_16310</name>
</gene>
<dbReference type="Pfam" id="PF00392">
    <property type="entry name" value="GntR"/>
    <property type="match status" value="1"/>
</dbReference>
<protein>
    <submittedName>
        <fullName evidence="6">GntR family transcriptional regulator</fullName>
    </submittedName>
</protein>
<keyword evidence="1" id="KW-0805">Transcription regulation</keyword>
<evidence type="ECO:0000313" key="7">
    <source>
        <dbReference type="Proteomes" id="UP001371224"/>
    </source>
</evidence>
<organism evidence="6 7">
    <name type="scientific">Microbacterium bandirmense</name>
    <dbReference type="NCBI Taxonomy" id="3122050"/>
    <lineage>
        <taxon>Bacteria</taxon>
        <taxon>Bacillati</taxon>
        <taxon>Actinomycetota</taxon>
        <taxon>Actinomycetes</taxon>
        <taxon>Micrococcales</taxon>
        <taxon>Microbacteriaceae</taxon>
        <taxon>Microbacterium</taxon>
    </lineage>
</organism>
<evidence type="ECO:0000259" key="5">
    <source>
        <dbReference type="PROSITE" id="PS50949"/>
    </source>
</evidence>
<evidence type="ECO:0000256" key="3">
    <source>
        <dbReference type="ARBA" id="ARBA00023163"/>
    </source>
</evidence>
<dbReference type="PRINTS" id="PR00035">
    <property type="entry name" value="HTHGNTR"/>
</dbReference>
<dbReference type="PANTHER" id="PTHR43537">
    <property type="entry name" value="TRANSCRIPTIONAL REGULATOR, GNTR FAMILY"/>
    <property type="match status" value="1"/>
</dbReference>
<dbReference type="RefSeq" id="WP_337333526.1">
    <property type="nucleotide sequence ID" value="NZ_JBBDGM010000020.1"/>
</dbReference>
<dbReference type="InterPro" id="IPR036390">
    <property type="entry name" value="WH_DNA-bd_sf"/>
</dbReference>
<name>A0ABU8LG11_9MICO</name>
<dbReference type="SUPFAM" id="SSF46785">
    <property type="entry name" value="Winged helix' DNA-binding domain"/>
    <property type="match status" value="1"/>
</dbReference>
<feature type="domain" description="HTH gntR-type" evidence="5">
    <location>
        <begin position="42"/>
        <end position="112"/>
    </location>
</feature>
<dbReference type="SMART" id="SM00345">
    <property type="entry name" value="HTH_GNTR"/>
    <property type="match status" value="1"/>
</dbReference>
<sequence>MESLTTPTGAIPAALSSTDSTGPGARQPHRLHGALFQSIGDEGRAELVERRLVEAIHRGHLHAGERLPSESELARSFGVAPVTVREALLTLRSRGLIVTRRGRNGGSFVVEDADPLVFARQALAENSRLALRDMAAHYAAITTAAVRLAARRADPTETQRVLARMERLDELDPDQQRRLLDDVQVELASLSQSARLTREQMRLQAEFSPYLRLAAADAAALRRQAEALTDIIGAVEAGDPDDAGRRTEELIHDVIDTLIQLQSSPESSR</sequence>
<dbReference type="Pfam" id="PF07729">
    <property type="entry name" value="FCD"/>
    <property type="match status" value="1"/>
</dbReference>
<dbReference type="PANTHER" id="PTHR43537:SF24">
    <property type="entry name" value="GLUCONATE OPERON TRANSCRIPTIONAL REPRESSOR"/>
    <property type="match status" value="1"/>
</dbReference>
<keyword evidence="2" id="KW-0238">DNA-binding</keyword>
<dbReference type="EMBL" id="JBBDGM010000020">
    <property type="protein sequence ID" value="MEJ1089881.1"/>
    <property type="molecule type" value="Genomic_DNA"/>
</dbReference>
<reference evidence="6 7" key="1">
    <citation type="submission" date="2024-02" db="EMBL/GenBank/DDBJ databases">
        <authorList>
            <person name="Saticioglu I.B."/>
        </authorList>
    </citation>
    <scope>NUCLEOTIDE SEQUENCE [LARGE SCALE GENOMIC DNA]</scope>
    <source>
        <strain evidence="6 7">Mu-80</strain>
    </source>
</reference>
<evidence type="ECO:0000256" key="2">
    <source>
        <dbReference type="ARBA" id="ARBA00023125"/>
    </source>
</evidence>
<proteinExistence type="predicted"/>
<accession>A0ABU8LG11</accession>
<comment type="caution">
    <text evidence="6">The sequence shown here is derived from an EMBL/GenBank/DDBJ whole genome shotgun (WGS) entry which is preliminary data.</text>
</comment>
<dbReference type="SUPFAM" id="SSF48008">
    <property type="entry name" value="GntR ligand-binding domain-like"/>
    <property type="match status" value="1"/>
</dbReference>
<dbReference type="Proteomes" id="UP001371224">
    <property type="component" value="Unassembled WGS sequence"/>
</dbReference>
<evidence type="ECO:0000256" key="4">
    <source>
        <dbReference type="SAM" id="MobiDB-lite"/>
    </source>
</evidence>
<dbReference type="InterPro" id="IPR011711">
    <property type="entry name" value="GntR_C"/>
</dbReference>
<dbReference type="PROSITE" id="PS50949">
    <property type="entry name" value="HTH_GNTR"/>
    <property type="match status" value="1"/>
</dbReference>